<dbReference type="FunFam" id="3.40.50.300:FF:001269">
    <property type="entry name" value="SNF2 family helicase/ATPase"/>
    <property type="match status" value="1"/>
</dbReference>
<keyword evidence="27" id="KW-0347">Helicase</keyword>
<dbReference type="InterPro" id="IPR011032">
    <property type="entry name" value="GroES-like_sf"/>
</dbReference>
<dbReference type="GO" id="GO:0005524">
    <property type="term" value="F:ATP binding"/>
    <property type="evidence" value="ECO:0007669"/>
    <property type="project" value="UniProtKB-UniRule"/>
</dbReference>
<dbReference type="InterPro" id="IPR001650">
    <property type="entry name" value="Helicase_C-like"/>
</dbReference>
<evidence type="ECO:0000256" key="2">
    <source>
        <dbReference type="ARBA" id="ARBA00004123"/>
    </source>
</evidence>
<keyword evidence="6 21" id="KW-0479">Metal-binding</keyword>
<dbReference type="STRING" id="1408163.A0A0F4YWB3"/>
<dbReference type="InterPro" id="IPR027417">
    <property type="entry name" value="P-loop_NTPase"/>
</dbReference>
<dbReference type="InterPro" id="IPR031047">
    <property type="entry name" value="DEXQc_INO80"/>
</dbReference>
<dbReference type="GO" id="GO:0140658">
    <property type="term" value="F:ATP-dependent chromatin remodeler activity"/>
    <property type="evidence" value="ECO:0007669"/>
    <property type="project" value="InterPro"/>
</dbReference>
<feature type="compositionally biased region" description="Basic and acidic residues" evidence="23">
    <location>
        <begin position="991"/>
        <end position="1002"/>
    </location>
</feature>
<feature type="region of interest" description="Disordered" evidence="23">
    <location>
        <begin position="2225"/>
        <end position="2290"/>
    </location>
</feature>
<evidence type="ECO:0000256" key="11">
    <source>
        <dbReference type="ARBA" id="ARBA00022840"/>
    </source>
</evidence>
<dbReference type="CDD" id="cd18793">
    <property type="entry name" value="SF2_C_SNF"/>
    <property type="match status" value="1"/>
</dbReference>
<feature type="compositionally biased region" description="Pro residues" evidence="23">
    <location>
        <begin position="844"/>
        <end position="854"/>
    </location>
</feature>
<keyword evidence="8 22" id="KW-0227">DNA damage</keyword>
<evidence type="ECO:0000256" key="22">
    <source>
        <dbReference type="RuleBase" id="RU368001"/>
    </source>
</evidence>
<dbReference type="PANTHER" id="PTHR45685:SF2">
    <property type="entry name" value="CHROMATIN-REMODELING ATPASE INO80"/>
    <property type="match status" value="1"/>
</dbReference>
<dbReference type="InterPro" id="IPR014001">
    <property type="entry name" value="Helicase_ATP-bd"/>
</dbReference>
<organism evidence="27 28">
    <name type="scientific">Rasamsonia emersonii (strain ATCC 16479 / CBS 393.64 / IMI 116815)</name>
    <dbReference type="NCBI Taxonomy" id="1408163"/>
    <lineage>
        <taxon>Eukaryota</taxon>
        <taxon>Fungi</taxon>
        <taxon>Dikarya</taxon>
        <taxon>Ascomycota</taxon>
        <taxon>Pezizomycotina</taxon>
        <taxon>Eurotiomycetes</taxon>
        <taxon>Eurotiomycetidae</taxon>
        <taxon>Eurotiales</taxon>
        <taxon>Trichocomaceae</taxon>
        <taxon>Rasamsonia</taxon>
    </lineage>
</organism>
<dbReference type="InterPro" id="IPR013154">
    <property type="entry name" value="ADH-like_N"/>
</dbReference>
<dbReference type="InterPro" id="IPR002328">
    <property type="entry name" value="ADH_Zn_CS"/>
</dbReference>
<dbReference type="PROSITE" id="PS00059">
    <property type="entry name" value="ADH_ZINC"/>
    <property type="match status" value="1"/>
</dbReference>
<dbReference type="PROSITE" id="PS51413">
    <property type="entry name" value="DBINO"/>
    <property type="match status" value="1"/>
</dbReference>
<dbReference type="Pfam" id="PF08240">
    <property type="entry name" value="ADH_N"/>
    <property type="match status" value="1"/>
</dbReference>
<dbReference type="InterPro" id="IPR000330">
    <property type="entry name" value="SNF2_N"/>
</dbReference>
<dbReference type="EC" id="3.6.4.-" evidence="22"/>
<dbReference type="InterPro" id="IPR038718">
    <property type="entry name" value="SNF2-like_sf"/>
</dbReference>
<reference evidence="27 28" key="1">
    <citation type="submission" date="2015-04" db="EMBL/GenBank/DDBJ databases">
        <authorList>
            <person name="Heijne W.H."/>
            <person name="Fedorova N.D."/>
            <person name="Nierman W.C."/>
            <person name="Vollebregt A.W."/>
            <person name="Zhao Z."/>
            <person name="Wu L."/>
            <person name="Kumar M."/>
            <person name="Stam H."/>
            <person name="van den Berg M.A."/>
            <person name="Pel H.J."/>
        </authorList>
    </citation>
    <scope>NUCLEOTIDE SEQUENCE [LARGE SCALE GENOMIC DNA]</scope>
    <source>
        <strain evidence="27 28">CBS 393.64</strain>
    </source>
</reference>
<dbReference type="PANTHER" id="PTHR45685">
    <property type="entry name" value="HELICASE SRCAP-RELATED"/>
    <property type="match status" value="1"/>
</dbReference>
<dbReference type="CDD" id="cd18002">
    <property type="entry name" value="DEXQc_INO80"/>
    <property type="match status" value="1"/>
</dbReference>
<evidence type="ECO:0000256" key="7">
    <source>
        <dbReference type="ARBA" id="ARBA00022741"/>
    </source>
</evidence>
<feature type="compositionally biased region" description="Basic and acidic residues" evidence="23">
    <location>
        <begin position="2272"/>
        <end position="2281"/>
    </location>
</feature>
<dbReference type="SUPFAM" id="SSF50129">
    <property type="entry name" value="GroES-like"/>
    <property type="match status" value="1"/>
</dbReference>
<dbReference type="GO" id="GO:0042393">
    <property type="term" value="F:histone binding"/>
    <property type="evidence" value="ECO:0007669"/>
    <property type="project" value="TreeGrafter"/>
</dbReference>
<feature type="domain" description="Helicase ATP-binding" evidence="24">
    <location>
        <begin position="1434"/>
        <end position="1606"/>
    </location>
</feature>
<evidence type="ECO:0000256" key="12">
    <source>
        <dbReference type="ARBA" id="ARBA00023002"/>
    </source>
</evidence>
<comment type="subunit">
    <text evidence="22">Component of the INO80 chromatin-remodeling complex.</text>
</comment>
<feature type="domain" description="Helicase C-terminal" evidence="25">
    <location>
        <begin position="2010"/>
        <end position="2170"/>
    </location>
</feature>
<dbReference type="GeneID" id="25316431"/>
<dbReference type="Pfam" id="PF13892">
    <property type="entry name" value="DBINO"/>
    <property type="match status" value="1"/>
</dbReference>
<keyword evidence="19 22" id="KW-0234">DNA repair</keyword>
<comment type="domain">
    <text evidence="22">The DBINO region is involved in binding to DNA.</text>
</comment>
<dbReference type="InterPro" id="IPR013149">
    <property type="entry name" value="ADH-like_C"/>
</dbReference>
<comment type="function">
    <text evidence="22">ATPase component of the INO80 complex which remodels chromatin by shifting nucleosomes and is involved in DNA repair.</text>
</comment>
<feature type="compositionally biased region" description="Basic and acidic residues" evidence="23">
    <location>
        <begin position="1011"/>
        <end position="1048"/>
    </location>
</feature>
<dbReference type="InterPro" id="IPR049730">
    <property type="entry name" value="SNF2/RAD54-like_C"/>
</dbReference>
<keyword evidence="11 22" id="KW-0067">ATP-binding</keyword>
<feature type="compositionally biased region" description="Polar residues" evidence="23">
    <location>
        <begin position="632"/>
        <end position="648"/>
    </location>
</feature>
<evidence type="ECO:0000256" key="21">
    <source>
        <dbReference type="RuleBase" id="RU361277"/>
    </source>
</evidence>
<dbReference type="FunFam" id="3.90.180.10:FF:000002">
    <property type="entry name" value="Alcohol dehydrogenase AdhP"/>
    <property type="match status" value="1"/>
</dbReference>
<comment type="catalytic activity">
    <reaction evidence="22">
        <text>ATP + H2O = ADP + phosphate + H(+)</text>
        <dbReference type="Rhea" id="RHEA:13065"/>
        <dbReference type="ChEBI" id="CHEBI:15377"/>
        <dbReference type="ChEBI" id="CHEBI:15378"/>
        <dbReference type="ChEBI" id="CHEBI:30616"/>
        <dbReference type="ChEBI" id="CHEBI:43474"/>
        <dbReference type="ChEBI" id="CHEBI:456216"/>
    </reaction>
</comment>
<dbReference type="GO" id="GO:0060255">
    <property type="term" value="P:regulation of macromolecule metabolic process"/>
    <property type="evidence" value="ECO:0007669"/>
    <property type="project" value="UniProtKB-ARBA"/>
</dbReference>
<feature type="compositionally biased region" description="Basic and acidic residues" evidence="23">
    <location>
        <begin position="2225"/>
        <end position="2235"/>
    </location>
</feature>
<dbReference type="FunFam" id="3.40.50.10810:FF:000006">
    <property type="entry name" value="Putative DNA helicase INO80"/>
    <property type="match status" value="1"/>
</dbReference>
<sequence>MSIPDTQWAQVVEKKDTLVYKQIPVQKPGPDEVLVKIKYSGVCHTDLHAMKGDWPLASKLPLVGGHEGAGVVVAKGDLVKDIEIGDYAGIKWLNGSCLACEFCRRSEEPLCPRALLSGYTVDGTFQQYAVAKAAHVSKIPKNVPLDAVAPVLCAGITVYKGLKEAGARPGETVAIVGAGGGLGSLAQQYAKAMGLRVIAIDGGDEKKALCEQLGAEAYVDFTKSKDLVKDVQAATPDGLGPHAVLLVAVAELPFQQASSYVRPRGTIVAIGLPANAYLKAPVFDTVVKMVTIKGSYVGNRQDGDEAIDFFARGLIKTPYKVVPLSELGKVYELMVFSHEYPLAEEVTSKVNVDVQQCSSLVLRSVVGRKDCKANEDARTAPDRVWTVPHIKRIDSCRATKNAREGKAPRLEISALEQCPAGHCSPGMDGSLDDRCAAAPGDRLEAQQTVTAVSVIPIQARGGGTRSPGDSETMPIAQVSYPRCEFVLQRGKMEKRLRLRLTQQTPLRSMKPLSTTIPSPATSLPLLFPLPLPLSIPIPHPLHHLPSAASSQHRSAPSLLLYRRSIRGAACPPAPCLVASTHARSPFYARPVRTRKKISNRPRDLLLTTPRHRSCPADASSIMTGAPPYGVHSPNQQPPYTAYSPQSKNRPYYPNNEQYQQHQQHPPETSQTFPPPSSFSRSPHFGHQPSPLPTTLPPLNGSAPPHSDASSQYQTQHSSSGTPNFPLPRPYSSSVMPGTTAAPYGQPTTSHAHPSSRPDTLSQSPKKEPETSFNGRGNGAGFSSHSPMMREPRPPSPKESVRVSDSFLSPSVQLTDDNRQKPARAADPMSFASILSEPAGDPSPRRPSPPPPPAPVNNHKEPEPAPVAALPRLEKKPSIEKRRRTLDPPPALENAPPQQSFANGTMEPGKPPVQPRVVKPRRTLTERDLETINRIVAEIDKAEKSDVEEPGFEQEWERYVMKGRKRALEAERLEAKGARAVHEAAAIADVHRKEIQDEKERKKDMQRKRRRENTVRLETQKKLEAERKANRTSDLAEREKFLREAEKAQKKIRGVKRALERGNAPEEISEVTPLAPNMEGGTTSSFHIGRGTSPPAKKKSARGGPVTRPKKSKEKKQAEKDAAEAAYAAMEREELVPIAPKEDPRRESLKKEGKVARSKEPTPSPLSAYETKGYNQIYEQIWRDIARKDIPKVYRIKALSLSTRQENLRKTAQLASKQSRKWQERTNKSMKDTQARAKRTMREMMSFWKRNEREERDLRRLAEKQELEAAKKAEADREANRQRRKLNFLISQTELYSHFIGRKIKTAQVQGTQDATVETTGETVQPGKPEDHTINLPDSVADPGTKVTNFNELDFDAEDDTELRKAAMASAQNAVQEAQARARAFNNEENKMAAFDEGEMNFQNPSSLGDIEISQPKMLTAQLKEYQLKGLNWLVNLYEQGINGILADEMGLGKTLQSISVMAYLAEVHNIWGPFLVIAPASTLHNWQQEISRFVPDIKVLPYWGSAKDRKILRKFWDRKHITYTRESEFHVLVTSYQLVVLDAQYFQKVKWQYMILDEAQAIKSSQSSRWKSLLQFHCRNRLLLTGTPIQNNMQELWALLHFIMPTLFDSHDEFSEWFSKDIESHAQSNTKLNEDQLKRLHMILKPFMLRRIKKHVQQELGDKVEKDVFCDLSYRQRAYYTMLRNRVSIMDLIEKAAVGDETDSTTLMNLVMQFRKVCNHPDLFERAEVRSPLSVAHFAETASFLREGQDLDIRYSTRNLIEYELPRWLCSDGGRLDVAGPNNPQAGFRGKYLSHLMNIWTPENIKQSIEEDQAFSFLRFVDTSIGEAYETSHLGVFERAARRRGQTNRLSRLNVVYDKDDDDDANSVLPHCLFNIVDRNDRQAVREVATEGYMRELMNVSQATYDREGFGIIEPCASPAASAPPITISCSGQAAIKEMQDTIFNVPLRHALFGVPSRKMEEQIVEQKLDPAPYSHPPMLPPPISYKARYTKIEMPSMRRFVTDSGKLAKLDELLRELKNGGHRVLLYFQMTRMIDLMEEYLTYRNYKYCRLDGSTKLEDRRDTVADFQQRPEIFVFLLSTRAGGLGINLTAADTVIFYDSDWNPTIDSQAMDRAHRLGQTKQVTVYRLITRGTIEERIRKRALQKEEVQRVVISGGAAGGVDFNTRYRENRTKDIAMWLADDEQAEILEQKEREALERGEDFGAKKGKKSQTKKNNITLDDMYHEGEGHFDDISSKPSGAATPLSDNIGSSGTGKRRGRGTAKGPSKRAKTTKERLRLIDGDNDVPMDE</sequence>
<feature type="region of interest" description="Disordered" evidence="23">
    <location>
        <begin position="1310"/>
        <end position="1337"/>
    </location>
</feature>
<dbReference type="CDD" id="cd08297">
    <property type="entry name" value="CAD3"/>
    <property type="match status" value="1"/>
</dbReference>
<evidence type="ECO:0000256" key="14">
    <source>
        <dbReference type="ARBA" id="ARBA00023027"/>
    </source>
</evidence>
<comment type="subcellular location">
    <subcellularLocation>
        <location evidence="2 22">Nucleus</location>
    </subcellularLocation>
</comment>
<gene>
    <name evidence="27" type="ORF">T310_4082</name>
</gene>
<feature type="region of interest" description="Disordered" evidence="23">
    <location>
        <begin position="991"/>
        <end position="1168"/>
    </location>
</feature>
<comment type="caution">
    <text evidence="27">The sequence shown here is derived from an EMBL/GenBank/DDBJ whole genome shotgun (WGS) entry which is preliminary data.</text>
</comment>
<dbReference type="GO" id="GO:0018455">
    <property type="term" value="F:alcohol dehydrogenase [NAD(P)+] activity"/>
    <property type="evidence" value="ECO:0007669"/>
    <property type="project" value="UniProtKB-ARBA"/>
</dbReference>
<keyword evidence="13" id="KW-0805">Transcription regulation</keyword>
<dbReference type="Proteomes" id="UP000053958">
    <property type="component" value="Unassembled WGS sequence"/>
</dbReference>
<keyword evidence="14" id="KW-0520">NAD</keyword>
<dbReference type="FunFam" id="3.40.50.720:FF:000039">
    <property type="entry name" value="Alcohol dehydrogenase AdhP"/>
    <property type="match status" value="1"/>
</dbReference>
<comment type="similarity">
    <text evidence="3 22">Belongs to the SNF2/RAD54 helicase family.</text>
</comment>
<dbReference type="InterPro" id="IPR050520">
    <property type="entry name" value="INO80/SWR1_helicase"/>
</dbReference>
<evidence type="ECO:0000256" key="1">
    <source>
        <dbReference type="ARBA" id="ARBA00001947"/>
    </source>
</evidence>
<keyword evidence="18" id="KW-0804">Transcription</keyword>
<dbReference type="GO" id="GO:0008270">
    <property type="term" value="F:zinc ion binding"/>
    <property type="evidence" value="ECO:0007669"/>
    <property type="project" value="InterPro"/>
</dbReference>
<feature type="compositionally biased region" description="Polar residues" evidence="23">
    <location>
        <begin position="805"/>
        <end position="814"/>
    </location>
</feature>
<dbReference type="GO" id="GO:0004386">
    <property type="term" value="F:helicase activity"/>
    <property type="evidence" value="ECO:0007669"/>
    <property type="project" value="UniProtKB-KW"/>
</dbReference>
<dbReference type="InterPro" id="IPR020838">
    <property type="entry name" value="DBINO"/>
</dbReference>
<dbReference type="Gene3D" id="3.40.50.300">
    <property type="entry name" value="P-loop containing nucleotide triphosphate hydrolases"/>
    <property type="match status" value="1"/>
</dbReference>
<evidence type="ECO:0000256" key="10">
    <source>
        <dbReference type="ARBA" id="ARBA00022833"/>
    </source>
</evidence>
<keyword evidence="7" id="KW-0547">Nucleotide-binding</keyword>
<feature type="region of interest" description="Disordered" evidence="23">
    <location>
        <begin position="2199"/>
        <end position="2218"/>
    </location>
</feature>
<dbReference type="SUPFAM" id="SSF52540">
    <property type="entry name" value="P-loop containing nucleoside triphosphate hydrolases"/>
    <property type="match status" value="2"/>
</dbReference>
<dbReference type="GO" id="GO:0016887">
    <property type="term" value="F:ATP hydrolysis activity"/>
    <property type="evidence" value="ECO:0007669"/>
    <property type="project" value="TreeGrafter"/>
</dbReference>
<evidence type="ECO:0000256" key="6">
    <source>
        <dbReference type="ARBA" id="ARBA00022723"/>
    </source>
</evidence>
<dbReference type="Pfam" id="PF00176">
    <property type="entry name" value="SNF2-rel_dom"/>
    <property type="match status" value="1"/>
</dbReference>
<feature type="compositionally biased region" description="Basic and acidic residues" evidence="23">
    <location>
        <begin position="1129"/>
        <end position="1159"/>
    </location>
</feature>
<accession>A0A0F4YWB3</accession>
<feature type="compositionally biased region" description="Polar residues" evidence="23">
    <location>
        <begin position="707"/>
        <end position="722"/>
    </location>
</feature>
<evidence type="ECO:0000256" key="3">
    <source>
        <dbReference type="ARBA" id="ARBA00007025"/>
    </source>
</evidence>
<dbReference type="PROSITE" id="PS51192">
    <property type="entry name" value="HELICASE_ATP_BIND_1"/>
    <property type="match status" value="1"/>
</dbReference>
<keyword evidence="16 22" id="KW-0238">DNA-binding</keyword>
<comment type="cofactor">
    <cofactor evidence="1 21">
        <name>Zn(2+)</name>
        <dbReference type="ChEBI" id="CHEBI:29105"/>
    </cofactor>
</comment>
<evidence type="ECO:0000256" key="20">
    <source>
        <dbReference type="ARBA" id="ARBA00023242"/>
    </source>
</evidence>
<feature type="compositionally biased region" description="Low complexity" evidence="23">
    <location>
        <begin position="650"/>
        <end position="682"/>
    </location>
</feature>
<evidence type="ECO:0000256" key="13">
    <source>
        <dbReference type="ARBA" id="ARBA00023015"/>
    </source>
</evidence>
<keyword evidence="17" id="KW-0010">Activator</keyword>
<evidence type="ECO:0000313" key="28">
    <source>
        <dbReference type="Proteomes" id="UP000053958"/>
    </source>
</evidence>
<evidence type="ECO:0000259" key="25">
    <source>
        <dbReference type="PROSITE" id="PS51194"/>
    </source>
</evidence>
<keyword evidence="10 21" id="KW-0862">Zinc</keyword>
<evidence type="ECO:0000256" key="16">
    <source>
        <dbReference type="ARBA" id="ARBA00023125"/>
    </source>
</evidence>
<dbReference type="GO" id="GO:0031011">
    <property type="term" value="C:Ino80 complex"/>
    <property type="evidence" value="ECO:0007669"/>
    <property type="project" value="UniProtKB-UniRule"/>
</dbReference>
<protein>
    <recommendedName>
        <fullName evidence="5 22">Chromatin-remodeling ATPase INO80</fullName>
        <ecNumber evidence="22">3.6.4.-</ecNumber>
    </recommendedName>
</protein>
<dbReference type="GO" id="GO:0006351">
    <property type="term" value="P:DNA-templated transcription"/>
    <property type="evidence" value="ECO:0007669"/>
    <property type="project" value="InterPro"/>
</dbReference>
<name>A0A0F4YWB3_RASE3</name>
<evidence type="ECO:0000256" key="8">
    <source>
        <dbReference type="ARBA" id="ARBA00022763"/>
    </source>
</evidence>
<evidence type="ECO:0000259" key="26">
    <source>
        <dbReference type="PROSITE" id="PS51413"/>
    </source>
</evidence>
<dbReference type="EMBL" id="LASV01000164">
    <property type="protein sequence ID" value="KKA21918.1"/>
    <property type="molecule type" value="Genomic_DNA"/>
</dbReference>
<evidence type="ECO:0000256" key="4">
    <source>
        <dbReference type="ARBA" id="ARBA00008072"/>
    </source>
</evidence>
<dbReference type="InterPro" id="IPR020843">
    <property type="entry name" value="ER"/>
</dbReference>
<dbReference type="Gene3D" id="3.40.50.720">
    <property type="entry name" value="NAD(P)-binding Rossmann-like Domain"/>
    <property type="match status" value="1"/>
</dbReference>
<feature type="compositionally biased region" description="Polar residues" evidence="23">
    <location>
        <begin position="1310"/>
        <end position="1322"/>
    </location>
</feature>
<keyword evidence="9 22" id="KW-0378">Hydrolase</keyword>
<dbReference type="SMART" id="SM00829">
    <property type="entry name" value="PKS_ER"/>
    <property type="match status" value="1"/>
</dbReference>
<keyword evidence="12" id="KW-0560">Oxidoreductase</keyword>
<evidence type="ECO:0000256" key="5">
    <source>
        <dbReference type="ARBA" id="ARBA00019805"/>
    </source>
</evidence>
<feature type="compositionally biased region" description="Basic residues" evidence="23">
    <location>
        <begin position="2255"/>
        <end position="2271"/>
    </location>
</feature>
<keyword evidence="20" id="KW-0539">Nucleus</keyword>
<dbReference type="GO" id="GO:0003677">
    <property type="term" value="F:DNA binding"/>
    <property type="evidence" value="ECO:0007669"/>
    <property type="project" value="UniProtKB-UniRule"/>
</dbReference>
<evidence type="ECO:0000256" key="19">
    <source>
        <dbReference type="ARBA" id="ARBA00023204"/>
    </source>
</evidence>
<evidence type="ECO:0000256" key="9">
    <source>
        <dbReference type="ARBA" id="ARBA00022801"/>
    </source>
</evidence>
<keyword evidence="28" id="KW-1185">Reference proteome</keyword>
<dbReference type="PROSITE" id="PS51194">
    <property type="entry name" value="HELICASE_CTER"/>
    <property type="match status" value="1"/>
</dbReference>
<evidence type="ECO:0000256" key="18">
    <source>
        <dbReference type="ARBA" id="ARBA00023163"/>
    </source>
</evidence>
<dbReference type="Gene3D" id="3.40.50.10810">
    <property type="entry name" value="Tandem AAA-ATPase domain"/>
    <property type="match status" value="1"/>
</dbReference>
<feature type="region of interest" description="Disordered" evidence="23">
    <location>
        <begin position="589"/>
        <end position="924"/>
    </location>
</feature>
<feature type="compositionally biased region" description="Polar residues" evidence="23">
    <location>
        <begin position="745"/>
        <end position="763"/>
    </location>
</feature>
<keyword evidence="15" id="KW-0175">Coiled coil</keyword>
<dbReference type="SUPFAM" id="SSF51735">
    <property type="entry name" value="NAD(P)-binding Rossmann-fold domains"/>
    <property type="match status" value="1"/>
</dbReference>
<dbReference type="RefSeq" id="XP_013328530.1">
    <property type="nucleotide sequence ID" value="XM_013473076.1"/>
</dbReference>
<dbReference type="SMART" id="SM00490">
    <property type="entry name" value="HELICc"/>
    <property type="match status" value="1"/>
</dbReference>
<dbReference type="Gene3D" id="3.90.180.10">
    <property type="entry name" value="Medium-chain alcohol dehydrogenases, catalytic domain"/>
    <property type="match status" value="1"/>
</dbReference>
<evidence type="ECO:0000256" key="17">
    <source>
        <dbReference type="ARBA" id="ARBA00023159"/>
    </source>
</evidence>
<evidence type="ECO:0000259" key="24">
    <source>
        <dbReference type="PROSITE" id="PS51192"/>
    </source>
</evidence>
<evidence type="ECO:0000256" key="23">
    <source>
        <dbReference type="SAM" id="MobiDB-lite"/>
    </source>
</evidence>
<dbReference type="GO" id="GO:0006281">
    <property type="term" value="P:DNA repair"/>
    <property type="evidence" value="ECO:0007669"/>
    <property type="project" value="UniProtKB-UniRule"/>
</dbReference>
<evidence type="ECO:0000256" key="15">
    <source>
        <dbReference type="ARBA" id="ARBA00023054"/>
    </source>
</evidence>
<dbReference type="Pfam" id="PF00271">
    <property type="entry name" value="Helicase_C"/>
    <property type="match status" value="1"/>
</dbReference>
<dbReference type="SMART" id="SM00487">
    <property type="entry name" value="DEXDc"/>
    <property type="match status" value="1"/>
</dbReference>
<proteinExistence type="inferred from homology"/>
<dbReference type="Pfam" id="PF00107">
    <property type="entry name" value="ADH_zinc_N"/>
    <property type="match status" value="1"/>
</dbReference>
<dbReference type="OrthoDB" id="372624at2759"/>
<comment type="similarity">
    <text evidence="4 21">Belongs to the zinc-containing alcohol dehydrogenase family.</text>
</comment>
<feature type="domain" description="DBINO" evidence="26">
    <location>
        <begin position="1180"/>
        <end position="1305"/>
    </location>
</feature>
<evidence type="ECO:0000313" key="27">
    <source>
        <dbReference type="EMBL" id="KKA21918.1"/>
    </source>
</evidence>
<dbReference type="InterPro" id="IPR036291">
    <property type="entry name" value="NAD(P)-bd_dom_sf"/>
</dbReference>